<protein>
    <submittedName>
        <fullName evidence="4">Response regulator</fullName>
    </submittedName>
</protein>
<accession>A0ABX2TEF9</accession>
<organism evidence="4 5">
    <name type="scientific">Azospirillum oleiclasticum</name>
    <dbReference type="NCBI Taxonomy" id="2735135"/>
    <lineage>
        <taxon>Bacteria</taxon>
        <taxon>Pseudomonadati</taxon>
        <taxon>Pseudomonadota</taxon>
        <taxon>Alphaproteobacteria</taxon>
        <taxon>Rhodospirillales</taxon>
        <taxon>Azospirillaceae</taxon>
        <taxon>Azospirillum</taxon>
    </lineage>
</organism>
<dbReference type="InterPro" id="IPR001789">
    <property type="entry name" value="Sig_transdc_resp-reg_receiver"/>
</dbReference>
<dbReference type="RefSeq" id="WP_180283323.1">
    <property type="nucleotide sequence ID" value="NZ_JABFDB010000012.1"/>
</dbReference>
<name>A0ABX2TEF9_9PROT</name>
<dbReference type="PROSITE" id="PS50110">
    <property type="entry name" value="RESPONSE_REGULATORY"/>
    <property type="match status" value="1"/>
</dbReference>
<comment type="caution">
    <text evidence="4">The sequence shown here is derived from an EMBL/GenBank/DDBJ whole genome shotgun (WGS) entry which is preliminary data.</text>
</comment>
<dbReference type="InterPro" id="IPR011006">
    <property type="entry name" value="CheY-like_superfamily"/>
</dbReference>
<dbReference type="Pfam" id="PF00072">
    <property type="entry name" value="Response_reg"/>
    <property type="match status" value="1"/>
</dbReference>
<dbReference type="EMBL" id="JABFDB010000012">
    <property type="protein sequence ID" value="NYZ21548.1"/>
    <property type="molecule type" value="Genomic_DNA"/>
</dbReference>
<dbReference type="SUPFAM" id="SSF52172">
    <property type="entry name" value="CheY-like"/>
    <property type="match status" value="1"/>
</dbReference>
<dbReference type="InterPro" id="IPR050595">
    <property type="entry name" value="Bact_response_regulator"/>
</dbReference>
<feature type="modified residue" description="4-aspartylphosphate" evidence="2">
    <location>
        <position position="52"/>
    </location>
</feature>
<evidence type="ECO:0000259" key="3">
    <source>
        <dbReference type="PROSITE" id="PS50110"/>
    </source>
</evidence>
<reference evidence="4 5" key="1">
    <citation type="submission" date="2020-05" db="EMBL/GenBank/DDBJ databases">
        <title>Azospirillum oleiclasticum sp. nov, a nitrogen-fixing and heavy crude oil-emulsifying bacterium isolated from the crude oil of Yumen Oilfield.</title>
        <authorList>
            <person name="Wu D."/>
            <person name="Cai M."/>
            <person name="Zhang X."/>
        </authorList>
    </citation>
    <scope>NUCLEOTIDE SEQUENCE [LARGE SCALE GENOMIC DNA]</scope>
    <source>
        <strain evidence="4 5">ROY-1-1-2</strain>
    </source>
</reference>
<proteinExistence type="predicted"/>
<keyword evidence="1 2" id="KW-0597">Phosphoprotein</keyword>
<evidence type="ECO:0000256" key="2">
    <source>
        <dbReference type="PROSITE-ProRule" id="PRU00169"/>
    </source>
</evidence>
<sequence>MVTVLVVDDEPLVALTAAMVLSDAGFETLEAHDGDRALTMLAQRTVDVVVTDYMMPRRNGLELALALRADPVHAGIPVVLVSAVPGDVVSRNPGLFAAFLQKPYGADALVNAVRSLTADAR</sequence>
<dbReference type="PANTHER" id="PTHR44591">
    <property type="entry name" value="STRESS RESPONSE REGULATOR PROTEIN 1"/>
    <property type="match status" value="1"/>
</dbReference>
<feature type="domain" description="Response regulatory" evidence="3">
    <location>
        <begin position="3"/>
        <end position="117"/>
    </location>
</feature>
<dbReference type="PANTHER" id="PTHR44591:SF18">
    <property type="entry name" value="REGULATORY PROTEIN"/>
    <property type="match status" value="1"/>
</dbReference>
<evidence type="ECO:0000256" key="1">
    <source>
        <dbReference type="ARBA" id="ARBA00022553"/>
    </source>
</evidence>
<dbReference type="Proteomes" id="UP000584642">
    <property type="component" value="Unassembled WGS sequence"/>
</dbReference>
<dbReference type="SMART" id="SM00448">
    <property type="entry name" value="REC"/>
    <property type="match status" value="1"/>
</dbReference>
<keyword evidence="5" id="KW-1185">Reference proteome</keyword>
<evidence type="ECO:0000313" key="5">
    <source>
        <dbReference type="Proteomes" id="UP000584642"/>
    </source>
</evidence>
<dbReference type="CDD" id="cd00156">
    <property type="entry name" value="REC"/>
    <property type="match status" value="1"/>
</dbReference>
<evidence type="ECO:0000313" key="4">
    <source>
        <dbReference type="EMBL" id="NYZ21548.1"/>
    </source>
</evidence>
<gene>
    <name evidence="4" type="ORF">HND93_17690</name>
</gene>
<dbReference type="Gene3D" id="3.40.50.2300">
    <property type="match status" value="1"/>
</dbReference>